<dbReference type="Pfam" id="PF11382">
    <property type="entry name" value="MctB"/>
    <property type="match status" value="1"/>
</dbReference>
<gene>
    <name evidence="2" type="ORF">FB467_2133</name>
</gene>
<sequence>MIDFRYHIVSLVAVFLALAVGIVLGAGPLREELGTTLEGQVSELRDERALLRAELDDTKARDQLKDGMVAILTPAATADRLTDTRIGIVMLPGADRNMLGSVNDSVVRSGGEVVSTTWFRNEAEDPEQAATRHEAAVELAGLVDDPEPHEGSEPTLGTVLAAVLAGADEPGQVGQWPIAEQRLEELNFIEVDRDADVSNEAVPGTPDLRAPDALVVVSGGLSQAAVESDEKGPAQLTARMDLVAALGAVDLPTVVVGYGTESFHDPDDLAADALIQEIRKEGSVADLVSTVDNGESATGQAALVLSVGQALKGEVGQWGVGAGAEGVGPPVPAARSTDDGAPTGPVIYPPVETDPPIGTDGPDETGATTGSDAPVGGGSLGDSATATATP</sequence>
<reference evidence="2 3" key="1">
    <citation type="submission" date="2019-06" db="EMBL/GenBank/DDBJ databases">
        <title>Sequencing the genomes of 1000 actinobacteria strains.</title>
        <authorList>
            <person name="Klenk H.-P."/>
        </authorList>
    </citation>
    <scope>NUCLEOTIDE SEQUENCE [LARGE SCALE GENOMIC DNA]</scope>
    <source>
        <strain evidence="2 3">DSM 12335</strain>
    </source>
</reference>
<dbReference type="GO" id="GO:0055070">
    <property type="term" value="P:copper ion homeostasis"/>
    <property type="evidence" value="ECO:0007669"/>
    <property type="project" value="InterPro"/>
</dbReference>
<proteinExistence type="predicted"/>
<evidence type="ECO:0000313" key="2">
    <source>
        <dbReference type="EMBL" id="TQL51000.1"/>
    </source>
</evidence>
<dbReference type="RefSeq" id="WP_170230664.1">
    <property type="nucleotide sequence ID" value="NZ_BAAAIK010000007.1"/>
</dbReference>
<protein>
    <submittedName>
        <fullName evidence="2">Copper transport outer membrane protein MctB</fullName>
    </submittedName>
</protein>
<dbReference type="Proteomes" id="UP000319516">
    <property type="component" value="Unassembled WGS sequence"/>
</dbReference>
<dbReference type="InterPro" id="IPR021522">
    <property type="entry name" value="MctB"/>
</dbReference>
<organism evidence="2 3">
    <name type="scientific">Ornithinicoccus hortensis</name>
    <dbReference type="NCBI Taxonomy" id="82346"/>
    <lineage>
        <taxon>Bacteria</taxon>
        <taxon>Bacillati</taxon>
        <taxon>Actinomycetota</taxon>
        <taxon>Actinomycetes</taxon>
        <taxon>Micrococcales</taxon>
        <taxon>Intrasporangiaceae</taxon>
        <taxon>Ornithinicoccus</taxon>
    </lineage>
</organism>
<dbReference type="EMBL" id="VFOP01000001">
    <property type="protein sequence ID" value="TQL51000.1"/>
    <property type="molecule type" value="Genomic_DNA"/>
</dbReference>
<accession>A0A542YSE9</accession>
<keyword evidence="3" id="KW-1185">Reference proteome</keyword>
<name>A0A542YSE9_9MICO</name>
<comment type="caution">
    <text evidence="2">The sequence shown here is derived from an EMBL/GenBank/DDBJ whole genome shotgun (WGS) entry which is preliminary data.</text>
</comment>
<evidence type="ECO:0000313" key="3">
    <source>
        <dbReference type="Proteomes" id="UP000319516"/>
    </source>
</evidence>
<dbReference type="AlphaFoldDB" id="A0A542YSE9"/>
<dbReference type="GO" id="GO:0016020">
    <property type="term" value="C:membrane"/>
    <property type="evidence" value="ECO:0007669"/>
    <property type="project" value="InterPro"/>
</dbReference>
<feature type="region of interest" description="Disordered" evidence="1">
    <location>
        <begin position="326"/>
        <end position="390"/>
    </location>
</feature>
<evidence type="ECO:0000256" key="1">
    <source>
        <dbReference type="SAM" id="MobiDB-lite"/>
    </source>
</evidence>